<dbReference type="Proteomes" id="UP000094197">
    <property type="component" value="Chromosome 1"/>
</dbReference>
<sequence length="84" mass="9388">MGFAFFPAQRVKKIGEGSDLRTARSLCGTQKKSNGLSIDDPFFKSAFSYKTQILVISSYLLDSESPKSDHFKGIPKIVLFYKFG</sequence>
<dbReference type="EMBL" id="CP015217">
    <property type="protein sequence ID" value="AOP33471.1"/>
    <property type="molecule type" value="Genomic_DNA"/>
</dbReference>
<dbReference type="AlphaFoldDB" id="A0A1D7UV99"/>
<protein>
    <submittedName>
        <fullName evidence="1">Uncharacterized protein</fullName>
    </submittedName>
</protein>
<evidence type="ECO:0000313" key="1">
    <source>
        <dbReference type="EMBL" id="AOP33471.1"/>
    </source>
</evidence>
<accession>A0A1D7UV99</accession>
<organism evidence="1 2">
    <name type="scientific">Leptospira tipperaryensis</name>
    <dbReference type="NCBI Taxonomy" id="2564040"/>
    <lineage>
        <taxon>Bacteria</taxon>
        <taxon>Pseudomonadati</taxon>
        <taxon>Spirochaetota</taxon>
        <taxon>Spirochaetia</taxon>
        <taxon>Leptospirales</taxon>
        <taxon>Leptospiraceae</taxon>
        <taxon>Leptospira</taxon>
    </lineage>
</organism>
<reference evidence="1 2" key="1">
    <citation type="submission" date="2016-04" db="EMBL/GenBank/DDBJ databases">
        <title>Complete genome seqeunce of Leptospira alstonii serovar Room22.</title>
        <authorList>
            <person name="Nally J.E."/>
            <person name="Bayles D.O."/>
            <person name="Hurley D."/>
            <person name="Fanning S."/>
            <person name="McMahon B.J."/>
            <person name="Arent Z."/>
        </authorList>
    </citation>
    <scope>NUCLEOTIDE SEQUENCE [LARGE SCALE GENOMIC DNA]</scope>
    <source>
        <strain evidence="1 2">GWTS #1</strain>
    </source>
</reference>
<dbReference type="KEGG" id="laj:A0128_06185"/>
<proteinExistence type="predicted"/>
<evidence type="ECO:0000313" key="2">
    <source>
        <dbReference type="Proteomes" id="UP000094197"/>
    </source>
</evidence>
<name>A0A1D7UV99_9LEPT</name>
<keyword evidence="2" id="KW-1185">Reference proteome</keyword>
<gene>
    <name evidence="1" type="ORF">A0128_06185</name>
</gene>